<evidence type="ECO:0000313" key="2">
    <source>
        <dbReference type="Proteomes" id="UP000054387"/>
    </source>
</evidence>
<protein>
    <submittedName>
        <fullName evidence="1">Uncharacterized protein</fullName>
    </submittedName>
</protein>
<comment type="caution">
    <text evidence="1">The sequence shown here is derived from an EMBL/GenBank/DDBJ whole genome shotgun (WGS) entry which is preliminary data.</text>
</comment>
<gene>
    <name evidence="1" type="ORF">AUR64_04090</name>
</gene>
<proteinExistence type="predicted"/>
<dbReference type="AlphaFoldDB" id="A0A0W1RED2"/>
<reference evidence="1 2" key="1">
    <citation type="submission" date="2015-12" db="EMBL/GenBank/DDBJ databases">
        <title>Haloprofundus marisrubri gen. nov., sp. nov., an extremely halophilic archaeon isolated from the Discovery deep brine-seawater interface in the Red Sea.</title>
        <authorList>
            <person name="Zhang G."/>
            <person name="Stingl U."/>
            <person name="Rashid M."/>
        </authorList>
    </citation>
    <scope>NUCLEOTIDE SEQUENCE [LARGE SCALE GENOMIC DNA]</scope>
    <source>
        <strain evidence="1 2">SB9</strain>
    </source>
</reference>
<organism evidence="1 2">
    <name type="scientific">Haloprofundus marisrubri</name>
    <dbReference type="NCBI Taxonomy" id="1514971"/>
    <lineage>
        <taxon>Archaea</taxon>
        <taxon>Methanobacteriati</taxon>
        <taxon>Methanobacteriota</taxon>
        <taxon>Stenosarchaea group</taxon>
        <taxon>Halobacteria</taxon>
        <taxon>Halobacteriales</taxon>
        <taxon>Haloferacaceae</taxon>
        <taxon>Haloprofundus</taxon>
    </lineage>
</organism>
<sequence>MDEHLVALIDPEPIWDVVCSIHFVVVNRHAERWGVLNTKLVDPILGAITAKGGNDRSVVVNELTNCRALESVIVCGSLCGTFLVYVCPKPSEEFLIALKWILCWLHNVDRRLEVRGHLCRNFVGMPESESCCD</sequence>
<accession>A0A0W1RED2</accession>
<dbReference type="Proteomes" id="UP000054387">
    <property type="component" value="Unassembled WGS sequence"/>
</dbReference>
<dbReference type="EMBL" id="LOPU01000004">
    <property type="protein sequence ID" value="KTG11443.1"/>
    <property type="molecule type" value="Genomic_DNA"/>
</dbReference>
<name>A0A0W1RED2_9EURY</name>
<keyword evidence="2" id="KW-1185">Reference proteome</keyword>
<evidence type="ECO:0000313" key="1">
    <source>
        <dbReference type="EMBL" id="KTG11443.1"/>
    </source>
</evidence>